<dbReference type="InterPro" id="IPR011009">
    <property type="entry name" value="Kinase-like_dom_sf"/>
</dbReference>
<dbReference type="Proteomes" id="UP001287356">
    <property type="component" value="Unassembled WGS sequence"/>
</dbReference>
<dbReference type="GO" id="GO:0004674">
    <property type="term" value="F:protein serine/threonine kinase activity"/>
    <property type="evidence" value="ECO:0007669"/>
    <property type="project" value="InterPro"/>
</dbReference>
<evidence type="ECO:0000313" key="2">
    <source>
        <dbReference type="EMBL" id="KAK3377029.1"/>
    </source>
</evidence>
<gene>
    <name evidence="2" type="ORF">B0T24DRAFT_234351</name>
</gene>
<comment type="caution">
    <text evidence="2">The sequence shown here is derived from an EMBL/GenBank/DDBJ whole genome shotgun (WGS) entry which is preliminary data.</text>
</comment>
<dbReference type="PANTHER" id="PTHR13954:SF6">
    <property type="entry name" value="NON-SPECIFIC SERINE_THREONINE PROTEIN KINASE"/>
    <property type="match status" value="1"/>
</dbReference>
<name>A0AAE0KIB2_9PEZI</name>
<dbReference type="GO" id="GO:0070059">
    <property type="term" value="P:intrinsic apoptotic signaling pathway in response to endoplasmic reticulum stress"/>
    <property type="evidence" value="ECO:0007669"/>
    <property type="project" value="TreeGrafter"/>
</dbReference>
<reference evidence="2" key="2">
    <citation type="submission" date="2023-06" db="EMBL/GenBank/DDBJ databases">
        <authorList>
            <consortium name="Lawrence Berkeley National Laboratory"/>
            <person name="Haridas S."/>
            <person name="Hensen N."/>
            <person name="Bonometti L."/>
            <person name="Westerberg I."/>
            <person name="Brannstrom I.O."/>
            <person name="Guillou S."/>
            <person name="Cros-Aarteil S."/>
            <person name="Calhoun S."/>
            <person name="Kuo A."/>
            <person name="Mondo S."/>
            <person name="Pangilinan J."/>
            <person name="Riley R."/>
            <person name="Labutti K."/>
            <person name="Andreopoulos B."/>
            <person name="Lipzen A."/>
            <person name="Chen C."/>
            <person name="Yanf M."/>
            <person name="Daum C."/>
            <person name="Ng V."/>
            <person name="Clum A."/>
            <person name="Steindorff A."/>
            <person name="Ohm R."/>
            <person name="Martin F."/>
            <person name="Silar P."/>
            <person name="Natvig D."/>
            <person name="Lalanne C."/>
            <person name="Gautier V."/>
            <person name="Ament-Velasquez S.L."/>
            <person name="Kruys A."/>
            <person name="Hutchinson M.I."/>
            <person name="Powell A.J."/>
            <person name="Barry K."/>
            <person name="Miller A.N."/>
            <person name="Grigoriev I.V."/>
            <person name="Debuchy R."/>
            <person name="Gladieux P."/>
            <person name="Thoren M.H."/>
            <person name="Johannesson H."/>
        </authorList>
    </citation>
    <scope>NUCLEOTIDE SEQUENCE</scope>
    <source>
        <strain evidence="2">CBS 958.72</strain>
    </source>
</reference>
<protein>
    <submittedName>
        <fullName evidence="2">Kinase-like domain-containing protein</fullName>
    </submittedName>
</protein>
<sequence length="289" mass="32535">MSSPRPQSSEEQQQPVDVLEMNEGYEKIAGTFQFTGTLIVYRTDSGDLHHAIPEGRYSSRSEVKIEDLRHNVLITVSAYSPLFPEGFTRAPDPLPQNCHVKKPRLNSYDRIQHGPRPDEIAETVLLEAEVRELLAQHPHPNVATYLGCQVSPDGRITGLCFETYQCTLMQRVNPGSLMKRRPRSHRQRGEDYSGLLAGVESGIKHLHALGLVHNDTNPSNIMLDGSGNAVIIDFGPCRRVGESLEGVGRTYEWYDEKIETALPQNDLDALEEIRIWLGDDDSKLFQFDE</sequence>
<dbReference type="GO" id="GO:0051082">
    <property type="term" value="F:unfolded protein binding"/>
    <property type="evidence" value="ECO:0007669"/>
    <property type="project" value="TreeGrafter"/>
</dbReference>
<dbReference type="PROSITE" id="PS50011">
    <property type="entry name" value="PROTEIN_KINASE_DOM"/>
    <property type="match status" value="1"/>
</dbReference>
<dbReference type="GO" id="GO:1990604">
    <property type="term" value="C:IRE1-TRAF2-ASK1 complex"/>
    <property type="evidence" value="ECO:0007669"/>
    <property type="project" value="TreeGrafter"/>
</dbReference>
<keyword evidence="3" id="KW-1185">Reference proteome</keyword>
<dbReference type="Pfam" id="PF00069">
    <property type="entry name" value="Pkinase"/>
    <property type="match status" value="1"/>
</dbReference>
<proteinExistence type="predicted"/>
<dbReference type="PANTHER" id="PTHR13954">
    <property type="entry name" value="IRE1-RELATED"/>
    <property type="match status" value="1"/>
</dbReference>
<reference evidence="2" key="1">
    <citation type="journal article" date="2023" name="Mol. Phylogenet. Evol.">
        <title>Genome-scale phylogeny and comparative genomics of the fungal order Sordariales.</title>
        <authorList>
            <person name="Hensen N."/>
            <person name="Bonometti L."/>
            <person name="Westerberg I."/>
            <person name="Brannstrom I.O."/>
            <person name="Guillou S."/>
            <person name="Cros-Aarteil S."/>
            <person name="Calhoun S."/>
            <person name="Haridas S."/>
            <person name="Kuo A."/>
            <person name="Mondo S."/>
            <person name="Pangilinan J."/>
            <person name="Riley R."/>
            <person name="LaButti K."/>
            <person name="Andreopoulos B."/>
            <person name="Lipzen A."/>
            <person name="Chen C."/>
            <person name="Yan M."/>
            <person name="Daum C."/>
            <person name="Ng V."/>
            <person name="Clum A."/>
            <person name="Steindorff A."/>
            <person name="Ohm R.A."/>
            <person name="Martin F."/>
            <person name="Silar P."/>
            <person name="Natvig D.O."/>
            <person name="Lalanne C."/>
            <person name="Gautier V."/>
            <person name="Ament-Velasquez S.L."/>
            <person name="Kruys A."/>
            <person name="Hutchinson M.I."/>
            <person name="Powell A.J."/>
            <person name="Barry K."/>
            <person name="Miller A.N."/>
            <person name="Grigoriev I.V."/>
            <person name="Debuchy R."/>
            <person name="Gladieux P."/>
            <person name="Hiltunen Thoren M."/>
            <person name="Johannesson H."/>
        </authorList>
    </citation>
    <scope>NUCLEOTIDE SEQUENCE</scope>
    <source>
        <strain evidence="2">CBS 958.72</strain>
    </source>
</reference>
<feature type="domain" description="Protein kinase" evidence="1">
    <location>
        <begin position="46"/>
        <end position="289"/>
    </location>
</feature>
<dbReference type="GO" id="GO:0004521">
    <property type="term" value="F:RNA endonuclease activity"/>
    <property type="evidence" value="ECO:0007669"/>
    <property type="project" value="InterPro"/>
</dbReference>
<dbReference type="GO" id="GO:0036498">
    <property type="term" value="P:IRE1-mediated unfolded protein response"/>
    <property type="evidence" value="ECO:0007669"/>
    <property type="project" value="TreeGrafter"/>
</dbReference>
<keyword evidence="2" id="KW-0808">Transferase</keyword>
<dbReference type="AlphaFoldDB" id="A0AAE0KIB2"/>
<evidence type="ECO:0000259" key="1">
    <source>
        <dbReference type="PROSITE" id="PS50011"/>
    </source>
</evidence>
<organism evidence="2 3">
    <name type="scientific">Lasiosphaeria ovina</name>
    <dbReference type="NCBI Taxonomy" id="92902"/>
    <lineage>
        <taxon>Eukaryota</taxon>
        <taxon>Fungi</taxon>
        <taxon>Dikarya</taxon>
        <taxon>Ascomycota</taxon>
        <taxon>Pezizomycotina</taxon>
        <taxon>Sordariomycetes</taxon>
        <taxon>Sordariomycetidae</taxon>
        <taxon>Sordariales</taxon>
        <taxon>Lasiosphaeriaceae</taxon>
        <taxon>Lasiosphaeria</taxon>
    </lineage>
</organism>
<dbReference type="InterPro" id="IPR000719">
    <property type="entry name" value="Prot_kinase_dom"/>
</dbReference>
<dbReference type="GO" id="GO:0005524">
    <property type="term" value="F:ATP binding"/>
    <property type="evidence" value="ECO:0007669"/>
    <property type="project" value="InterPro"/>
</dbReference>
<keyword evidence="2" id="KW-0418">Kinase</keyword>
<dbReference type="InterPro" id="IPR045133">
    <property type="entry name" value="IRE1/2-like"/>
</dbReference>
<dbReference type="EMBL" id="JAULSN010000003">
    <property type="protein sequence ID" value="KAK3377029.1"/>
    <property type="molecule type" value="Genomic_DNA"/>
</dbReference>
<accession>A0AAE0KIB2</accession>
<dbReference type="Gene3D" id="1.10.510.10">
    <property type="entry name" value="Transferase(Phosphotransferase) domain 1"/>
    <property type="match status" value="1"/>
</dbReference>
<dbReference type="SUPFAM" id="SSF56112">
    <property type="entry name" value="Protein kinase-like (PK-like)"/>
    <property type="match status" value="1"/>
</dbReference>
<evidence type="ECO:0000313" key="3">
    <source>
        <dbReference type="Proteomes" id="UP001287356"/>
    </source>
</evidence>